<evidence type="ECO:0000313" key="2">
    <source>
        <dbReference type="EMBL" id="GEO01175.1"/>
    </source>
</evidence>
<feature type="region of interest" description="Disordered" evidence="1">
    <location>
        <begin position="167"/>
        <end position="195"/>
    </location>
</feature>
<dbReference type="SUPFAM" id="SSF52833">
    <property type="entry name" value="Thioredoxin-like"/>
    <property type="match status" value="1"/>
</dbReference>
<reference evidence="2 3" key="1">
    <citation type="submission" date="2019-07" db="EMBL/GenBank/DDBJ databases">
        <title>Whole genome shotgun sequence of Novosphingobium sediminis NBRC 106119.</title>
        <authorList>
            <person name="Hosoyama A."/>
            <person name="Uohara A."/>
            <person name="Ohji S."/>
            <person name="Ichikawa N."/>
        </authorList>
    </citation>
    <scope>NUCLEOTIDE SEQUENCE [LARGE SCALE GENOMIC DNA]</scope>
    <source>
        <strain evidence="2 3">NBRC 106119</strain>
    </source>
</reference>
<sequence>MSAAAMMAANNSAIPDVMVVTHEGRMARFFSELISDQVVMINFMSIKNEAKLPISKRMAAIAALLGPRLGRDVQIISITGDPVSDTPERLAAFHQSLGAYVGWTFVTTPIESADALAQRFYRHGRNVALGGRTDIVQYGNAKVGLWGTFPWDVHPQDAATRVTWVMPGEPSEGAPRRAGPRPLGSDGQRWNNRIA</sequence>
<keyword evidence="3" id="KW-1185">Reference proteome</keyword>
<dbReference type="Gene3D" id="3.40.30.10">
    <property type="entry name" value="Glutaredoxin"/>
    <property type="match status" value="1"/>
</dbReference>
<comment type="caution">
    <text evidence="2">The sequence shown here is derived from an EMBL/GenBank/DDBJ whole genome shotgun (WGS) entry which is preliminary data.</text>
</comment>
<proteinExistence type="predicted"/>
<dbReference type="InterPro" id="IPR036249">
    <property type="entry name" value="Thioredoxin-like_sf"/>
</dbReference>
<name>A0A512AN78_9SPHN</name>
<evidence type="ECO:0008006" key="4">
    <source>
        <dbReference type="Google" id="ProtNLM"/>
    </source>
</evidence>
<accession>A0A512AN78</accession>
<protein>
    <recommendedName>
        <fullName evidence="4">SCO family protein</fullName>
    </recommendedName>
</protein>
<dbReference type="AlphaFoldDB" id="A0A512AN78"/>
<dbReference type="EMBL" id="BJYR01000020">
    <property type="protein sequence ID" value="GEO01175.1"/>
    <property type="molecule type" value="Genomic_DNA"/>
</dbReference>
<evidence type="ECO:0000256" key="1">
    <source>
        <dbReference type="SAM" id="MobiDB-lite"/>
    </source>
</evidence>
<dbReference type="Proteomes" id="UP000321464">
    <property type="component" value="Unassembled WGS sequence"/>
</dbReference>
<evidence type="ECO:0000313" key="3">
    <source>
        <dbReference type="Proteomes" id="UP000321464"/>
    </source>
</evidence>
<dbReference type="RefSeq" id="WP_170233857.1">
    <property type="nucleotide sequence ID" value="NZ_BJYR01000020.1"/>
</dbReference>
<gene>
    <name evidence="2" type="ORF">NSE01_30070</name>
</gene>
<organism evidence="2 3">
    <name type="scientific">Novosphingobium sediminis</name>
    <dbReference type="NCBI Taxonomy" id="707214"/>
    <lineage>
        <taxon>Bacteria</taxon>
        <taxon>Pseudomonadati</taxon>
        <taxon>Pseudomonadota</taxon>
        <taxon>Alphaproteobacteria</taxon>
        <taxon>Sphingomonadales</taxon>
        <taxon>Sphingomonadaceae</taxon>
        <taxon>Novosphingobium</taxon>
    </lineage>
</organism>